<dbReference type="Gene3D" id="3.40.50.12500">
    <property type="match status" value="1"/>
</dbReference>
<reference evidence="2 3" key="1">
    <citation type="submission" date="2017-08" db="EMBL/GenBank/DDBJ databases">
        <title>Infants hospitalized years apart are colonized by the same room-sourced microbial strains.</title>
        <authorList>
            <person name="Brooks B."/>
            <person name="Olm M.R."/>
            <person name="Firek B.A."/>
            <person name="Baker R."/>
            <person name="Thomas B.C."/>
            <person name="Morowitz M.J."/>
            <person name="Banfield J.F."/>
        </authorList>
    </citation>
    <scope>NUCLEOTIDE SEQUENCE [LARGE SCALE GENOMIC DNA]</scope>
    <source>
        <strain evidence="2">S2_005_002_R2_34</strain>
    </source>
</reference>
<name>A0A2W5N765_RHOSU</name>
<gene>
    <name evidence="2" type="ORF">DI556_14745</name>
</gene>
<dbReference type="AlphaFoldDB" id="A0A2W5N765"/>
<dbReference type="GO" id="GO:0047661">
    <property type="term" value="F:amino-acid racemase activity"/>
    <property type="evidence" value="ECO:0007669"/>
    <property type="project" value="InterPro"/>
</dbReference>
<evidence type="ECO:0000313" key="2">
    <source>
        <dbReference type="EMBL" id="PZQ48398.1"/>
    </source>
</evidence>
<dbReference type="Pfam" id="PF01177">
    <property type="entry name" value="Asp_Glu_race"/>
    <property type="match status" value="1"/>
</dbReference>
<dbReference type="Proteomes" id="UP000249185">
    <property type="component" value="Unassembled WGS sequence"/>
</dbReference>
<evidence type="ECO:0000256" key="1">
    <source>
        <dbReference type="ARBA" id="ARBA00038414"/>
    </source>
</evidence>
<evidence type="ECO:0000313" key="3">
    <source>
        <dbReference type="Proteomes" id="UP000249185"/>
    </source>
</evidence>
<dbReference type="InterPro" id="IPR052186">
    <property type="entry name" value="Hydantoin_racemase-like"/>
</dbReference>
<dbReference type="InterPro" id="IPR015942">
    <property type="entry name" value="Asp/Glu/hydantoin_racemase"/>
</dbReference>
<comment type="similarity">
    <text evidence="1">Belongs to the HyuE racemase family.</text>
</comment>
<dbReference type="PANTHER" id="PTHR28047">
    <property type="entry name" value="PROTEIN DCG1"/>
    <property type="match status" value="1"/>
</dbReference>
<sequence>MRRVAPQPGEAPGRRLLLVNPNADPAVDELVRAAARRVLGPGDCARVIHPEGAPCAIESAADRAIAEPLALALLAAEPGYDAYVLACFDDIALAPARRLGLGPVVGAVEASLALARTLSDRILVLTTVAAAVPGIEALVGRYGGGAGCAVEAARIGVAEAARRGPETAARLRDALEGALGRSGAGVVILGSAGLGGWAEQAAAFAGVPVIDPIEAAVRLGLAAAATRAPAPAG</sequence>
<dbReference type="InterPro" id="IPR053714">
    <property type="entry name" value="Iso_Racemase_Enz_sf"/>
</dbReference>
<proteinExistence type="inferred from homology"/>
<comment type="caution">
    <text evidence="2">The sequence shown here is derived from an EMBL/GenBank/DDBJ whole genome shotgun (WGS) entry which is preliminary data.</text>
</comment>
<organism evidence="2 3">
    <name type="scientific">Rhodovulum sulfidophilum</name>
    <name type="common">Rhodobacter sulfidophilus</name>
    <dbReference type="NCBI Taxonomy" id="35806"/>
    <lineage>
        <taxon>Bacteria</taxon>
        <taxon>Pseudomonadati</taxon>
        <taxon>Pseudomonadota</taxon>
        <taxon>Alphaproteobacteria</taxon>
        <taxon>Rhodobacterales</taxon>
        <taxon>Paracoccaceae</taxon>
        <taxon>Rhodovulum</taxon>
    </lineage>
</organism>
<protein>
    <submittedName>
        <fullName evidence="2">Asp/Glu racemase</fullName>
    </submittedName>
</protein>
<accession>A0A2W5N765</accession>
<dbReference type="PANTHER" id="PTHR28047:SF5">
    <property type="entry name" value="PROTEIN DCG1"/>
    <property type="match status" value="1"/>
</dbReference>
<dbReference type="EMBL" id="QFPW01000012">
    <property type="protein sequence ID" value="PZQ48398.1"/>
    <property type="molecule type" value="Genomic_DNA"/>
</dbReference>